<dbReference type="CDD" id="cd06456">
    <property type="entry name" value="M3A_DCP"/>
    <property type="match status" value="1"/>
</dbReference>
<dbReference type="GO" id="GO:0046872">
    <property type="term" value="F:metal ion binding"/>
    <property type="evidence" value="ECO:0007669"/>
    <property type="project" value="UniProtKB-UniRule"/>
</dbReference>
<keyword evidence="4 7" id="KW-0378">Hydrolase</keyword>
<dbReference type="GO" id="GO:0004180">
    <property type="term" value="F:carboxypeptidase activity"/>
    <property type="evidence" value="ECO:0007669"/>
    <property type="project" value="TreeGrafter"/>
</dbReference>
<proteinExistence type="inferred from homology"/>
<dbReference type="PANTHER" id="PTHR43660:SF1">
    <property type="entry name" value="DIPEPTIDYL CARBOXYPEPTIDASE"/>
    <property type="match status" value="1"/>
</dbReference>
<dbReference type="Proteomes" id="UP000316609">
    <property type="component" value="Unassembled WGS sequence"/>
</dbReference>
<dbReference type="Pfam" id="PF01432">
    <property type="entry name" value="Peptidase_M3"/>
    <property type="match status" value="1"/>
</dbReference>
<evidence type="ECO:0000256" key="5">
    <source>
        <dbReference type="ARBA" id="ARBA00022833"/>
    </source>
</evidence>
<keyword evidence="6 7" id="KW-0482">Metalloprotease</keyword>
<keyword evidence="5 7" id="KW-0862">Zinc</keyword>
<reference evidence="9 10" key="1">
    <citation type="journal article" date="2019" name="Nat. Microbiol.">
        <title>Mediterranean grassland soil C-N compound turnover is dependent on rainfall and depth, and is mediated by genomically divergent microorganisms.</title>
        <authorList>
            <person name="Diamond S."/>
            <person name="Andeer P.F."/>
            <person name="Li Z."/>
            <person name="Crits-Christoph A."/>
            <person name="Burstein D."/>
            <person name="Anantharaman K."/>
            <person name="Lane K.R."/>
            <person name="Thomas B.C."/>
            <person name="Pan C."/>
            <person name="Northen T.R."/>
            <person name="Banfield J.F."/>
        </authorList>
    </citation>
    <scope>NUCLEOTIDE SEQUENCE [LARGE SCALE GENOMIC DNA]</scope>
    <source>
        <strain evidence="9">WS_8</strain>
    </source>
</reference>
<name>A0A538TH12_UNCEI</name>
<dbReference type="SUPFAM" id="SSF55486">
    <property type="entry name" value="Metalloproteases ('zincins'), catalytic domain"/>
    <property type="match status" value="1"/>
</dbReference>
<comment type="cofactor">
    <cofactor evidence="7">
        <name>Zn(2+)</name>
        <dbReference type="ChEBI" id="CHEBI:29105"/>
    </cofactor>
    <text evidence="7">Binds 1 zinc ion.</text>
</comment>
<gene>
    <name evidence="9" type="ORF">E6K78_11115</name>
</gene>
<feature type="domain" description="Peptidase M3A/M3B catalytic" evidence="8">
    <location>
        <begin position="261"/>
        <end position="707"/>
    </location>
</feature>
<evidence type="ECO:0000256" key="3">
    <source>
        <dbReference type="ARBA" id="ARBA00022723"/>
    </source>
</evidence>
<protein>
    <submittedName>
        <fullName evidence="9">M3 family metallopeptidase</fullName>
    </submittedName>
</protein>
<accession>A0A538TH12</accession>
<dbReference type="InterPro" id="IPR001567">
    <property type="entry name" value="Pept_M3A_M3B_dom"/>
</dbReference>
<comment type="similarity">
    <text evidence="1 7">Belongs to the peptidase M3 family.</text>
</comment>
<dbReference type="Gene3D" id="1.10.1370.10">
    <property type="entry name" value="Neurolysin, domain 3"/>
    <property type="match status" value="1"/>
</dbReference>
<dbReference type="FunFam" id="3.40.390.10:FF:000009">
    <property type="entry name" value="Oligopeptidase A"/>
    <property type="match status" value="1"/>
</dbReference>
<dbReference type="GO" id="GO:0004222">
    <property type="term" value="F:metalloendopeptidase activity"/>
    <property type="evidence" value="ECO:0007669"/>
    <property type="project" value="InterPro"/>
</dbReference>
<dbReference type="PANTHER" id="PTHR43660">
    <property type="entry name" value="DIPEPTIDYL CARBOXYPEPTIDASE"/>
    <property type="match status" value="1"/>
</dbReference>
<evidence type="ECO:0000313" key="10">
    <source>
        <dbReference type="Proteomes" id="UP000316609"/>
    </source>
</evidence>
<dbReference type="EMBL" id="VBOY01000121">
    <property type="protein sequence ID" value="TMQ62917.1"/>
    <property type="molecule type" value="Genomic_DNA"/>
</dbReference>
<dbReference type="Gene3D" id="3.40.390.10">
    <property type="entry name" value="Collagenase (Catalytic Domain)"/>
    <property type="match status" value="1"/>
</dbReference>
<keyword evidence="2 7" id="KW-0645">Protease</keyword>
<evidence type="ECO:0000256" key="2">
    <source>
        <dbReference type="ARBA" id="ARBA00022670"/>
    </source>
</evidence>
<dbReference type="InterPro" id="IPR034005">
    <property type="entry name" value="M3A_DCP"/>
</dbReference>
<dbReference type="GO" id="GO:0006508">
    <property type="term" value="P:proteolysis"/>
    <property type="evidence" value="ECO:0007669"/>
    <property type="project" value="UniProtKB-KW"/>
</dbReference>
<dbReference type="GO" id="GO:0005829">
    <property type="term" value="C:cytosol"/>
    <property type="evidence" value="ECO:0007669"/>
    <property type="project" value="TreeGrafter"/>
</dbReference>
<evidence type="ECO:0000256" key="4">
    <source>
        <dbReference type="ARBA" id="ARBA00022801"/>
    </source>
</evidence>
<organism evidence="9 10">
    <name type="scientific">Eiseniibacteriota bacterium</name>
    <dbReference type="NCBI Taxonomy" id="2212470"/>
    <lineage>
        <taxon>Bacteria</taxon>
        <taxon>Candidatus Eiseniibacteriota</taxon>
    </lineage>
</organism>
<dbReference type="AlphaFoldDB" id="A0A538TH12"/>
<dbReference type="InterPro" id="IPR045090">
    <property type="entry name" value="Pept_M3A_M3B"/>
</dbReference>
<sequence>MKRRTFLRSVVAATAVGGSSLTGLEQALAKVAPLGPLLTKWGGPYGGIPPFDVVKATDIKPGLMKGMELLRAEIKSIVMNPAAPNFENSIASFEDTGRLFGQAQTFFDIYTSTMNDKAMQAVEKEMSPILAALRDEITQNEPLFKRIKAVYDARESSGLTSEQQRLADVHYTRFARRGANLDTEQKARLATINQRLATLFTTFSQNQLADEENLTMVLESEADLAGLSDDLRASAAAAAEAHGKKGQWLLTNTRSSVEPFLTFSTRRDLREKAWRMWTRRGDNPNQHNNKATIGEIVKLRTQRAQLLGYPSHAHWAVADNMAKTPEAAMVLMTKVWKAAVARVHEEVADMQEVADREGARITIEPWDYRFYAEKVRKAKYEIDQDEVKEYLQLDKIRDGMFWAAGQVYGLDFVKLAGVPVYHPDMSVYEVRRDGDRVGLWYFDPYARAGKSSGAWMNEYRTQERFREPTTPIVSNNANFIPGEPGDPVLISWDDAETMFHEFGHALHGLQSNVTYPTLAGTHVKRDFVEFPSQVNERWLSTDEVLSRFALLHKTGKSIPSELVERIKRAKTFNQGFKTVEYLASAIYDMKLHMMTDPNAVVDADAFETKSMAEIGCPKEVIMRHRPTAFGHIFSGDGYSAGYYVYIWADTMSADVVEAFVEAGSLYDKATCRRLRDTIFSVGNSVPPDVAFRNFRGRDVDTNALMRDRGFPVR</sequence>
<evidence type="ECO:0000256" key="7">
    <source>
        <dbReference type="RuleBase" id="RU003435"/>
    </source>
</evidence>
<evidence type="ECO:0000259" key="8">
    <source>
        <dbReference type="Pfam" id="PF01432"/>
    </source>
</evidence>
<evidence type="ECO:0000313" key="9">
    <source>
        <dbReference type="EMBL" id="TMQ62917.1"/>
    </source>
</evidence>
<evidence type="ECO:0000256" key="6">
    <source>
        <dbReference type="ARBA" id="ARBA00023049"/>
    </source>
</evidence>
<comment type="caution">
    <text evidence="9">The sequence shown here is derived from an EMBL/GenBank/DDBJ whole genome shotgun (WGS) entry which is preliminary data.</text>
</comment>
<keyword evidence="3 7" id="KW-0479">Metal-binding</keyword>
<dbReference type="InterPro" id="IPR024077">
    <property type="entry name" value="Neurolysin/TOP_dom2"/>
</dbReference>
<evidence type="ECO:0000256" key="1">
    <source>
        <dbReference type="ARBA" id="ARBA00006040"/>
    </source>
</evidence>
<dbReference type="InterPro" id="IPR024079">
    <property type="entry name" value="MetalloPept_cat_dom_sf"/>
</dbReference>